<dbReference type="Proteomes" id="UP000028668">
    <property type="component" value="Segment"/>
</dbReference>
<sequence>MSLLDTLARNEAVRKLALEVAQRIGTVVADRLTALLPVIVTATVKAIEDSLRSALPGKLDLPDTATLVEQVRGLVNQLPDVDVPVVSDIFDLTEWLKGR</sequence>
<proteinExistence type="predicted"/>
<organism evidence="1 2">
    <name type="scientific">Mycobacterium phage YungJamal</name>
    <dbReference type="NCBI Taxonomy" id="1505226"/>
    <lineage>
        <taxon>Viruses</taxon>
        <taxon>Duplodnaviria</taxon>
        <taxon>Heunggongvirae</taxon>
        <taxon>Uroviricota</taxon>
        <taxon>Caudoviricetes</taxon>
        <taxon>Corndogvirus</taxon>
        <taxon>Mycobacterium phage Corndog</taxon>
    </lineage>
</organism>
<accession>A0A076G9H3</accession>
<protein>
    <submittedName>
        <fullName evidence="1">Uncharacterized protein</fullName>
    </submittedName>
</protein>
<reference evidence="1" key="1">
    <citation type="submission" date="2014-05" db="EMBL/GenBank/DDBJ databases">
        <authorList>
            <person name="Pacey E."/>
            <person name="Bowman C.A."/>
            <person name="Russell D.A."/>
            <person name="Pope W.H."/>
            <person name="Jacobs-Sera D."/>
            <person name="Hendrix R.W."/>
            <person name="Hatfull G.F."/>
        </authorList>
    </citation>
    <scope>NUCLEOTIDE SEQUENCE [LARGE SCALE GENOMIC DNA]</scope>
</reference>
<evidence type="ECO:0000313" key="1">
    <source>
        <dbReference type="EMBL" id="AII28313.1"/>
    </source>
</evidence>
<name>A0A076G9H3_BPMCO</name>
<dbReference type="EMBL" id="KJ829260">
    <property type="protein sequence ID" value="AII28313.1"/>
    <property type="molecule type" value="Genomic_DNA"/>
</dbReference>
<evidence type="ECO:0000313" key="2">
    <source>
        <dbReference type="Proteomes" id="UP000028668"/>
    </source>
</evidence>
<gene>
    <name evidence="1" type="primary">74</name>
    <name evidence="1" type="ORF">PBI_YUNGJAMAL_74</name>
</gene>